<evidence type="ECO:0000256" key="2">
    <source>
        <dbReference type="ARBA" id="ARBA00022692"/>
    </source>
</evidence>
<evidence type="ECO:0000313" key="6">
    <source>
        <dbReference type="EMBL" id="TCD13695.1"/>
    </source>
</evidence>
<reference evidence="6 7" key="1">
    <citation type="journal article" date="2015" name="Antonie Van Leeuwenhoek">
        <title>Oricola cellulosilytica gen. nov., sp. nov., a cellulose-degrading bacterium of the family Phyllobacteriaceae isolated from surface seashore water, and emended descriptions of Mesorhizobium loti and Phyllobacterium myrsinacearum.</title>
        <authorList>
            <person name="Hameed A."/>
            <person name="Shahina M."/>
            <person name="Lai W.A."/>
            <person name="Lin S.Y."/>
            <person name="Young L.S."/>
            <person name="Liu Y.C."/>
            <person name="Hsu Y.H."/>
            <person name="Young C.C."/>
        </authorList>
    </citation>
    <scope>NUCLEOTIDE SEQUENCE [LARGE SCALE GENOMIC DNA]</scope>
    <source>
        <strain evidence="6 7">KCTC 52183</strain>
    </source>
</reference>
<gene>
    <name evidence="6" type="ORF">E0D97_11310</name>
</gene>
<dbReference type="AlphaFoldDB" id="A0A4R0P9T5"/>
<dbReference type="PIRSF" id="PIRSF033913">
    <property type="entry name" value="S-S_format_DsbB"/>
    <property type="match status" value="1"/>
</dbReference>
<protein>
    <submittedName>
        <fullName evidence="6">Disulfide bond formation protein B</fullName>
    </submittedName>
</protein>
<dbReference type="InterPro" id="IPR003752">
    <property type="entry name" value="DiS_bond_form_DsbB/BdbC"/>
</dbReference>
<comment type="subcellular location">
    <subcellularLocation>
        <location evidence="1">Membrane</location>
        <topology evidence="1">Multi-pass membrane protein</topology>
    </subcellularLocation>
</comment>
<dbReference type="InterPro" id="IPR023380">
    <property type="entry name" value="DsbB-like_sf"/>
</dbReference>
<keyword evidence="4 5" id="KW-0472">Membrane</keyword>
<dbReference type="GO" id="GO:0006457">
    <property type="term" value="P:protein folding"/>
    <property type="evidence" value="ECO:0007669"/>
    <property type="project" value="InterPro"/>
</dbReference>
<keyword evidence="2 5" id="KW-0812">Transmembrane</keyword>
<organism evidence="6 7">
    <name type="scientific">Oricola cellulosilytica</name>
    <dbReference type="NCBI Taxonomy" id="1429082"/>
    <lineage>
        <taxon>Bacteria</taxon>
        <taxon>Pseudomonadati</taxon>
        <taxon>Pseudomonadota</taxon>
        <taxon>Alphaproteobacteria</taxon>
        <taxon>Hyphomicrobiales</taxon>
        <taxon>Ahrensiaceae</taxon>
        <taxon>Oricola</taxon>
    </lineage>
</organism>
<dbReference type="SUPFAM" id="SSF158442">
    <property type="entry name" value="DsbB-like"/>
    <property type="match status" value="1"/>
</dbReference>
<evidence type="ECO:0000256" key="4">
    <source>
        <dbReference type="ARBA" id="ARBA00023136"/>
    </source>
</evidence>
<feature type="transmembrane region" description="Helical" evidence="5">
    <location>
        <begin position="72"/>
        <end position="94"/>
    </location>
</feature>
<evidence type="ECO:0000256" key="3">
    <source>
        <dbReference type="ARBA" id="ARBA00022989"/>
    </source>
</evidence>
<evidence type="ECO:0000313" key="7">
    <source>
        <dbReference type="Proteomes" id="UP000291301"/>
    </source>
</evidence>
<dbReference type="Gene3D" id="1.20.1550.10">
    <property type="entry name" value="DsbB-like"/>
    <property type="match status" value="1"/>
</dbReference>
<dbReference type="GO" id="GO:0015035">
    <property type="term" value="F:protein-disulfide reductase activity"/>
    <property type="evidence" value="ECO:0007669"/>
    <property type="project" value="InterPro"/>
</dbReference>
<accession>A0A4R0P9T5</accession>
<name>A0A4R0P9T5_9HYPH</name>
<dbReference type="RefSeq" id="WP_131568934.1">
    <property type="nucleotide sequence ID" value="NZ_JAINFK010000003.1"/>
</dbReference>
<feature type="transmembrane region" description="Helical" evidence="5">
    <location>
        <begin position="47"/>
        <end position="65"/>
    </location>
</feature>
<keyword evidence="7" id="KW-1185">Reference proteome</keyword>
<proteinExistence type="predicted"/>
<evidence type="ECO:0000256" key="1">
    <source>
        <dbReference type="ARBA" id="ARBA00004141"/>
    </source>
</evidence>
<comment type="caution">
    <text evidence="6">The sequence shown here is derived from an EMBL/GenBank/DDBJ whole genome shotgun (WGS) entry which is preliminary data.</text>
</comment>
<feature type="transmembrane region" description="Helical" evidence="5">
    <location>
        <begin position="144"/>
        <end position="164"/>
    </location>
</feature>
<dbReference type="EMBL" id="SJST01000004">
    <property type="protein sequence ID" value="TCD13695.1"/>
    <property type="molecule type" value="Genomic_DNA"/>
</dbReference>
<dbReference type="OrthoDB" id="9808637at2"/>
<dbReference type="Proteomes" id="UP000291301">
    <property type="component" value="Unassembled WGS sequence"/>
</dbReference>
<dbReference type="Pfam" id="PF02600">
    <property type="entry name" value="DsbB"/>
    <property type="match status" value="1"/>
</dbReference>
<keyword evidence="3 5" id="KW-1133">Transmembrane helix</keyword>
<evidence type="ECO:0000256" key="5">
    <source>
        <dbReference type="SAM" id="Phobius"/>
    </source>
</evidence>
<sequence>MARQNFYLTAALFLAVAMTAVVGTALGFEHIGGFIPCKLCLEQREPYYAAIPVALIAAAAAAFRWPAIIARLALGVVGLAMTYGFYLAVFHSGVEWGWWPGPTDCGAAATSGLVTEAEGLLGALDTVTPPSCDEAAGRFLGLSFAGWNVLASAVIAAGAYYAALRKPAA</sequence>
<dbReference type="GO" id="GO:0016020">
    <property type="term" value="C:membrane"/>
    <property type="evidence" value="ECO:0007669"/>
    <property type="project" value="UniProtKB-SubCell"/>
</dbReference>
<dbReference type="InterPro" id="IPR024199">
    <property type="entry name" value="Uncharacterised_DsbB"/>
</dbReference>